<keyword evidence="4" id="KW-0997">Cell inner membrane</keyword>
<dbReference type="InterPro" id="IPR055348">
    <property type="entry name" value="DctQ"/>
</dbReference>
<dbReference type="Proteomes" id="UP001139179">
    <property type="component" value="Unassembled WGS sequence"/>
</dbReference>
<organism evidence="11 12">
    <name type="scientific">Halalkalibacter oceani</name>
    <dbReference type="NCBI Taxonomy" id="1653776"/>
    <lineage>
        <taxon>Bacteria</taxon>
        <taxon>Bacillati</taxon>
        <taxon>Bacillota</taxon>
        <taxon>Bacilli</taxon>
        <taxon>Bacillales</taxon>
        <taxon>Bacillaceae</taxon>
        <taxon>Halalkalibacter</taxon>
    </lineage>
</organism>
<proteinExistence type="inferred from homology"/>
<keyword evidence="7 9" id="KW-0472">Membrane</keyword>
<evidence type="ECO:0000256" key="8">
    <source>
        <dbReference type="ARBA" id="ARBA00038436"/>
    </source>
</evidence>
<dbReference type="Pfam" id="PF04290">
    <property type="entry name" value="DctQ"/>
    <property type="match status" value="1"/>
</dbReference>
<evidence type="ECO:0000256" key="3">
    <source>
        <dbReference type="ARBA" id="ARBA00022475"/>
    </source>
</evidence>
<sequence length="177" mass="20555">MWIRYLSGKLDSLTRIITMILLVIMFINVFSTAALRYVLGISFVGSYDFARIFFLWCTFFGACIVFKQKEHSRFEFFYIKTNRMIRRAIDLLSNLLYVGFFCMILVVGTRLTVSISTQVLPASGVSAIWLYLPIVLSAFVMLVHVLNFLYDDFFGPRNEEEDEDEEDMNRLSKGMKA</sequence>
<feature type="transmembrane region" description="Helical" evidence="9">
    <location>
        <begin position="49"/>
        <end position="67"/>
    </location>
</feature>
<evidence type="ECO:0000256" key="5">
    <source>
        <dbReference type="ARBA" id="ARBA00022692"/>
    </source>
</evidence>
<name>A0A9X2DTS4_9BACI</name>
<evidence type="ECO:0000313" key="12">
    <source>
        <dbReference type="Proteomes" id="UP001139179"/>
    </source>
</evidence>
<dbReference type="PANTHER" id="PTHR35011">
    <property type="entry name" value="2,3-DIKETO-L-GULONATE TRAP TRANSPORTER SMALL PERMEASE PROTEIN YIAM"/>
    <property type="match status" value="1"/>
</dbReference>
<keyword evidence="5 9" id="KW-0812">Transmembrane</keyword>
<feature type="transmembrane region" description="Helical" evidence="9">
    <location>
        <begin position="88"/>
        <end position="108"/>
    </location>
</feature>
<gene>
    <name evidence="11" type="ORF">M3202_14920</name>
</gene>
<keyword evidence="2" id="KW-0813">Transport</keyword>
<comment type="similarity">
    <text evidence="8">Belongs to the TRAP transporter small permease family.</text>
</comment>
<keyword evidence="3" id="KW-1003">Cell membrane</keyword>
<dbReference type="GO" id="GO:0005886">
    <property type="term" value="C:plasma membrane"/>
    <property type="evidence" value="ECO:0007669"/>
    <property type="project" value="UniProtKB-SubCell"/>
</dbReference>
<comment type="caution">
    <text evidence="11">The sequence shown here is derived from an EMBL/GenBank/DDBJ whole genome shotgun (WGS) entry which is preliminary data.</text>
</comment>
<evidence type="ECO:0000256" key="6">
    <source>
        <dbReference type="ARBA" id="ARBA00022989"/>
    </source>
</evidence>
<accession>A0A9X2DTS4</accession>
<reference evidence="11" key="1">
    <citation type="submission" date="2022-05" db="EMBL/GenBank/DDBJ databases">
        <title>Comparative Genomics of Spacecraft Associated Microbes.</title>
        <authorList>
            <person name="Tran M.T."/>
            <person name="Wright A."/>
            <person name="Seuylemezian A."/>
            <person name="Eisen J."/>
            <person name="Coil D."/>
        </authorList>
    </citation>
    <scope>NUCLEOTIDE SEQUENCE</scope>
    <source>
        <strain evidence="11">214.1.1</strain>
    </source>
</reference>
<feature type="transmembrane region" description="Helical" evidence="9">
    <location>
        <begin position="12"/>
        <end position="37"/>
    </location>
</feature>
<evidence type="ECO:0000256" key="1">
    <source>
        <dbReference type="ARBA" id="ARBA00004429"/>
    </source>
</evidence>
<keyword evidence="12" id="KW-1185">Reference proteome</keyword>
<evidence type="ECO:0000259" key="10">
    <source>
        <dbReference type="Pfam" id="PF04290"/>
    </source>
</evidence>
<feature type="transmembrane region" description="Helical" evidence="9">
    <location>
        <begin position="128"/>
        <end position="150"/>
    </location>
</feature>
<comment type="subcellular location">
    <subcellularLocation>
        <location evidence="1">Cell inner membrane</location>
        <topology evidence="1">Multi-pass membrane protein</topology>
    </subcellularLocation>
</comment>
<protein>
    <submittedName>
        <fullName evidence="11">TRAP transporter small permease</fullName>
    </submittedName>
</protein>
<keyword evidence="6 9" id="KW-1133">Transmembrane helix</keyword>
<evidence type="ECO:0000256" key="7">
    <source>
        <dbReference type="ARBA" id="ARBA00023136"/>
    </source>
</evidence>
<dbReference type="EMBL" id="JAMBOL010000014">
    <property type="protein sequence ID" value="MCM3715362.1"/>
    <property type="molecule type" value="Genomic_DNA"/>
</dbReference>
<evidence type="ECO:0000256" key="9">
    <source>
        <dbReference type="SAM" id="Phobius"/>
    </source>
</evidence>
<dbReference type="InterPro" id="IPR007387">
    <property type="entry name" value="TRAP_DctQ"/>
</dbReference>
<evidence type="ECO:0000256" key="4">
    <source>
        <dbReference type="ARBA" id="ARBA00022519"/>
    </source>
</evidence>
<evidence type="ECO:0000313" key="11">
    <source>
        <dbReference type="EMBL" id="MCM3715362.1"/>
    </source>
</evidence>
<dbReference type="AlphaFoldDB" id="A0A9X2DTS4"/>
<feature type="domain" description="Tripartite ATP-independent periplasmic transporters DctQ component" evidence="10">
    <location>
        <begin position="23"/>
        <end position="153"/>
    </location>
</feature>
<dbReference type="RefSeq" id="WP_251224115.1">
    <property type="nucleotide sequence ID" value="NZ_JAMBOL010000014.1"/>
</dbReference>
<evidence type="ECO:0000256" key="2">
    <source>
        <dbReference type="ARBA" id="ARBA00022448"/>
    </source>
</evidence>